<gene>
    <name evidence="3" type="ORF">A3D81_00750</name>
</gene>
<dbReference type="SUPFAM" id="SSF82771">
    <property type="entry name" value="GIY-YIG endonuclease"/>
    <property type="match status" value="1"/>
</dbReference>
<reference evidence="3 4" key="1">
    <citation type="journal article" date="2016" name="Nat. Commun.">
        <title>Thousands of microbial genomes shed light on interconnected biogeochemical processes in an aquifer system.</title>
        <authorList>
            <person name="Anantharaman K."/>
            <person name="Brown C.T."/>
            <person name="Hug L.A."/>
            <person name="Sharon I."/>
            <person name="Castelle C.J."/>
            <person name="Probst A.J."/>
            <person name="Thomas B.C."/>
            <person name="Singh A."/>
            <person name="Wilkins M.J."/>
            <person name="Karaoz U."/>
            <person name="Brodie E.L."/>
            <person name="Williams K.H."/>
            <person name="Hubbard S.S."/>
            <person name="Banfield J.F."/>
        </authorList>
    </citation>
    <scope>NUCLEOTIDE SEQUENCE [LARGE SCALE GENOMIC DNA]</scope>
</reference>
<organism evidence="3 4">
    <name type="scientific">Candidatus Curtissbacteria bacterium RIFCSPHIGHO2_02_FULL_40_17</name>
    <dbReference type="NCBI Taxonomy" id="1797715"/>
    <lineage>
        <taxon>Bacteria</taxon>
        <taxon>Candidatus Curtissiibacteriota</taxon>
    </lineage>
</organism>
<comment type="caution">
    <text evidence="3">The sequence shown here is derived from an EMBL/GenBank/DDBJ whole genome shotgun (WGS) entry which is preliminary data.</text>
</comment>
<accession>A0A1F5GFZ2</accession>
<dbReference type="Proteomes" id="UP000178492">
    <property type="component" value="Unassembled WGS sequence"/>
</dbReference>
<feature type="domain" description="GIY-YIG" evidence="2">
    <location>
        <begin position="1"/>
        <end position="79"/>
    </location>
</feature>
<dbReference type="AlphaFoldDB" id="A0A1F5GFZ2"/>
<dbReference type="InterPro" id="IPR035901">
    <property type="entry name" value="GIY-YIG_endonuc_sf"/>
</dbReference>
<dbReference type="Pfam" id="PF01541">
    <property type="entry name" value="GIY-YIG"/>
    <property type="match status" value="1"/>
</dbReference>
<dbReference type="PROSITE" id="PS50164">
    <property type="entry name" value="GIY_YIG"/>
    <property type="match status" value="1"/>
</dbReference>
<evidence type="ECO:0000259" key="2">
    <source>
        <dbReference type="PROSITE" id="PS50164"/>
    </source>
</evidence>
<proteinExistence type="inferred from homology"/>
<evidence type="ECO:0000256" key="1">
    <source>
        <dbReference type="ARBA" id="ARBA00007435"/>
    </source>
</evidence>
<evidence type="ECO:0000313" key="3">
    <source>
        <dbReference type="EMBL" id="OGD90775.1"/>
    </source>
</evidence>
<comment type="similarity">
    <text evidence="1">Belongs to the UPF0213 family.</text>
</comment>
<dbReference type="InterPro" id="IPR000305">
    <property type="entry name" value="GIY-YIG_endonuc"/>
</dbReference>
<dbReference type="InterPro" id="IPR050190">
    <property type="entry name" value="UPF0213_domain"/>
</dbReference>
<name>A0A1F5GFZ2_9BACT</name>
<sequence>MYYVYILQSEKDKSRYIGATADLQKRVKQHNGHGTKSTKLKTPYILLWYCTFVEKEKAYAFEKYLKSSSGYAFTKKRLI</sequence>
<evidence type="ECO:0000313" key="4">
    <source>
        <dbReference type="Proteomes" id="UP000178492"/>
    </source>
</evidence>
<dbReference type="PANTHER" id="PTHR34477">
    <property type="entry name" value="UPF0213 PROTEIN YHBQ"/>
    <property type="match status" value="1"/>
</dbReference>
<dbReference type="PANTHER" id="PTHR34477:SF1">
    <property type="entry name" value="UPF0213 PROTEIN YHBQ"/>
    <property type="match status" value="1"/>
</dbReference>
<protein>
    <recommendedName>
        <fullName evidence="2">GIY-YIG domain-containing protein</fullName>
    </recommendedName>
</protein>
<dbReference type="EMBL" id="MFBE01000032">
    <property type="protein sequence ID" value="OGD90775.1"/>
    <property type="molecule type" value="Genomic_DNA"/>
</dbReference>
<dbReference type="Gene3D" id="3.40.1440.10">
    <property type="entry name" value="GIY-YIG endonuclease"/>
    <property type="match status" value="1"/>
</dbReference>